<dbReference type="EMBL" id="FLQV01003960">
    <property type="protein sequence ID" value="SBT02991.1"/>
    <property type="molecule type" value="Genomic_DNA"/>
</dbReference>
<dbReference type="EMBL" id="FLQU01000681">
    <property type="protein sequence ID" value="SBS89176.1"/>
    <property type="molecule type" value="Genomic_DNA"/>
</dbReference>
<keyword evidence="2" id="KW-1133">Transmembrane helix</keyword>
<accession>A0A1A8XGD5</accession>
<evidence type="ECO:0000313" key="6">
    <source>
        <dbReference type="Proteomes" id="UP000078560"/>
    </source>
</evidence>
<feature type="transmembrane region" description="Helical" evidence="2">
    <location>
        <begin position="25"/>
        <end position="45"/>
    </location>
</feature>
<reference evidence="5 6" key="2">
    <citation type="submission" date="2016-05" db="EMBL/GenBank/DDBJ databases">
        <authorList>
            <person name="Naeem Raeece"/>
        </authorList>
    </citation>
    <scope>NUCLEOTIDE SEQUENCE [LARGE SCALE GENOMIC DNA]</scope>
</reference>
<gene>
    <name evidence="4" type="ORF">POVCU1_082990</name>
    <name evidence="3" type="ORF">POVCU2_0052870</name>
</gene>
<reference evidence="4" key="1">
    <citation type="submission" date="2016-05" db="EMBL/GenBank/DDBJ databases">
        <authorList>
            <person name="Lavstsen T."/>
            <person name="Jespersen J.S."/>
        </authorList>
    </citation>
    <scope>NUCLEOTIDE SEQUENCE [LARGE SCALE GENOMIC DNA]</scope>
</reference>
<sequence length="98" mass="11077">LEPQTQLDPTPLLTEGKNNFSTNSAPINVGVGVVALFILSVLLKFTPLGLWINRTVINREDIIYNYDEENDQTFLDNNPDIDNYLYQNDGINLSYNDA</sequence>
<protein>
    <submittedName>
        <fullName evidence="4">PIR Superfamily Protein</fullName>
    </submittedName>
</protein>
<name>A0A1A8XGD5_PLAOA</name>
<dbReference type="Proteomes" id="UP000078546">
    <property type="component" value="Unassembled WGS sequence"/>
</dbReference>
<evidence type="ECO:0000256" key="1">
    <source>
        <dbReference type="SAM" id="MobiDB-lite"/>
    </source>
</evidence>
<dbReference type="Proteomes" id="UP000078560">
    <property type="component" value="Unassembled WGS sequence"/>
</dbReference>
<dbReference type="Pfam" id="PF05795">
    <property type="entry name" value="Plasmodium_Vir"/>
    <property type="match status" value="1"/>
</dbReference>
<feature type="non-terminal residue" evidence="4">
    <location>
        <position position="1"/>
    </location>
</feature>
<keyword evidence="2" id="KW-0472">Membrane</keyword>
<organism evidence="4 5">
    <name type="scientific">Plasmodium ovale curtisi</name>
    <dbReference type="NCBI Taxonomy" id="864141"/>
    <lineage>
        <taxon>Eukaryota</taxon>
        <taxon>Sar</taxon>
        <taxon>Alveolata</taxon>
        <taxon>Apicomplexa</taxon>
        <taxon>Aconoidasida</taxon>
        <taxon>Haemosporida</taxon>
        <taxon>Plasmodiidae</taxon>
        <taxon>Plasmodium</taxon>
        <taxon>Plasmodium (Plasmodium)</taxon>
    </lineage>
</organism>
<keyword evidence="2" id="KW-0812">Transmembrane</keyword>
<evidence type="ECO:0000313" key="4">
    <source>
        <dbReference type="EMBL" id="SBT02991.1"/>
    </source>
</evidence>
<evidence type="ECO:0000313" key="5">
    <source>
        <dbReference type="Proteomes" id="UP000078546"/>
    </source>
</evidence>
<evidence type="ECO:0000256" key="2">
    <source>
        <dbReference type="SAM" id="Phobius"/>
    </source>
</evidence>
<dbReference type="AlphaFoldDB" id="A0A1A8XGD5"/>
<proteinExistence type="predicted"/>
<evidence type="ECO:0000313" key="3">
    <source>
        <dbReference type="EMBL" id="SBS89176.1"/>
    </source>
</evidence>
<dbReference type="InterPro" id="IPR008780">
    <property type="entry name" value="Plasmodium_Vir"/>
</dbReference>
<feature type="region of interest" description="Disordered" evidence="1">
    <location>
        <begin position="1"/>
        <end position="23"/>
    </location>
</feature>